<reference evidence="4 5" key="1">
    <citation type="journal article" date="2023" name="Nucleic Acids Res.">
        <title>The hologenome of Daphnia magna reveals possible DNA methylation and microbiome-mediated evolution of the host genome.</title>
        <authorList>
            <person name="Chaturvedi A."/>
            <person name="Li X."/>
            <person name="Dhandapani V."/>
            <person name="Marshall H."/>
            <person name="Kissane S."/>
            <person name="Cuenca-Cambronero M."/>
            <person name="Asole G."/>
            <person name="Calvet F."/>
            <person name="Ruiz-Romero M."/>
            <person name="Marangio P."/>
            <person name="Guigo R."/>
            <person name="Rago D."/>
            <person name="Mirbahai L."/>
            <person name="Eastwood N."/>
            <person name="Colbourne J.K."/>
            <person name="Zhou J."/>
            <person name="Mallon E."/>
            <person name="Orsini L."/>
        </authorList>
    </citation>
    <scope>NUCLEOTIDE SEQUENCE [LARGE SCALE GENOMIC DNA]</scope>
    <source>
        <strain evidence="4">LRV0_1</strain>
    </source>
</reference>
<evidence type="ECO:0000313" key="4">
    <source>
        <dbReference type="EMBL" id="KAK4021146.1"/>
    </source>
</evidence>
<evidence type="ECO:0000256" key="1">
    <source>
        <dbReference type="ARBA" id="ARBA00016556"/>
    </source>
</evidence>
<gene>
    <name evidence="4" type="ORF">OUZ56_003072</name>
</gene>
<dbReference type="PANTHER" id="PTHR15666:SF1">
    <property type="entry name" value="COMM DOMAIN-CONTAINING PROTEIN 5"/>
    <property type="match status" value="1"/>
</dbReference>
<evidence type="ECO:0000256" key="2">
    <source>
        <dbReference type="ARBA" id="ARBA00093452"/>
    </source>
</evidence>
<proteinExistence type="inferred from homology"/>
<keyword evidence="5" id="KW-1185">Reference proteome</keyword>
<sequence length="193" mass="22202">MNASPSLLFVVVPKPVEQLSKQLQSKMVDPVVLQTLIDFSIRYWKGEEICNSEWENVMKESYLPLTLLEELFSGMLNLIFAVFRIPEKLFISKLVCDELIQLGFKMEQAEHITNLKTTSKPDIPSFMKLRGVKWRIDVTISTSNVCRILEPWILMEFNLSSVGPKTIHIPLTQFHSLRYQVASCLTQLNKLSV</sequence>
<evidence type="ECO:0000259" key="3">
    <source>
        <dbReference type="PROSITE" id="PS51269"/>
    </source>
</evidence>
<protein>
    <recommendedName>
        <fullName evidence="1">COMM domain-containing protein 5</fullName>
    </recommendedName>
</protein>
<dbReference type="PANTHER" id="PTHR15666">
    <property type="entry name" value="COMM DOMAIN CONTAINING PROTEIN 5"/>
    <property type="match status" value="1"/>
</dbReference>
<dbReference type="InterPro" id="IPR037357">
    <property type="entry name" value="COMMD5"/>
</dbReference>
<comment type="similarity">
    <text evidence="2">Belongs to the COMM domain-containing protein 5 family.</text>
</comment>
<dbReference type="Pfam" id="PF07258">
    <property type="entry name" value="COMM_domain"/>
    <property type="match status" value="1"/>
</dbReference>
<dbReference type="PROSITE" id="PS51269">
    <property type="entry name" value="COMM"/>
    <property type="match status" value="1"/>
</dbReference>
<comment type="caution">
    <text evidence="4">The sequence shown here is derived from an EMBL/GenBank/DDBJ whole genome shotgun (WGS) entry which is preliminary data.</text>
</comment>
<feature type="domain" description="COMM" evidence="3">
    <location>
        <begin position="128"/>
        <end position="192"/>
    </location>
</feature>
<name>A0ABR0A7N2_9CRUS</name>
<accession>A0ABR0A7N2</accession>
<dbReference type="EMBL" id="JAOYFB010000036">
    <property type="protein sequence ID" value="KAK4021146.1"/>
    <property type="molecule type" value="Genomic_DNA"/>
</dbReference>
<dbReference type="InterPro" id="IPR017920">
    <property type="entry name" value="COMM"/>
</dbReference>
<evidence type="ECO:0000313" key="5">
    <source>
        <dbReference type="Proteomes" id="UP001234178"/>
    </source>
</evidence>
<organism evidence="4 5">
    <name type="scientific">Daphnia magna</name>
    <dbReference type="NCBI Taxonomy" id="35525"/>
    <lineage>
        <taxon>Eukaryota</taxon>
        <taxon>Metazoa</taxon>
        <taxon>Ecdysozoa</taxon>
        <taxon>Arthropoda</taxon>
        <taxon>Crustacea</taxon>
        <taxon>Branchiopoda</taxon>
        <taxon>Diplostraca</taxon>
        <taxon>Cladocera</taxon>
        <taxon>Anomopoda</taxon>
        <taxon>Daphniidae</taxon>
        <taxon>Daphnia</taxon>
    </lineage>
</organism>
<dbReference type="Proteomes" id="UP001234178">
    <property type="component" value="Unassembled WGS sequence"/>
</dbReference>